<dbReference type="EMBL" id="FOAZ01000002">
    <property type="protein sequence ID" value="SEK49534.1"/>
    <property type="molecule type" value="Genomic_DNA"/>
</dbReference>
<evidence type="ECO:0008006" key="3">
    <source>
        <dbReference type="Google" id="ProtNLM"/>
    </source>
</evidence>
<dbReference type="eggNOG" id="ENOG5031INV">
    <property type="taxonomic scope" value="Bacteria"/>
</dbReference>
<evidence type="ECO:0000313" key="2">
    <source>
        <dbReference type="Proteomes" id="UP000183015"/>
    </source>
</evidence>
<evidence type="ECO:0000313" key="1">
    <source>
        <dbReference type="EMBL" id="SEK49534.1"/>
    </source>
</evidence>
<protein>
    <recommendedName>
        <fullName evidence="3">Zinc-finger</fullName>
    </recommendedName>
</protein>
<dbReference type="Proteomes" id="UP000183015">
    <property type="component" value="Unassembled WGS sequence"/>
</dbReference>
<name>A0A1H7HGX8_STRJI</name>
<reference evidence="2" key="1">
    <citation type="submission" date="2016-10" db="EMBL/GenBank/DDBJ databases">
        <authorList>
            <person name="Varghese N."/>
        </authorList>
    </citation>
    <scope>NUCLEOTIDE SEQUENCE [LARGE SCALE GENOMIC DNA]</scope>
    <source>
        <strain evidence="2">DSM 45096 / BCRC 16803 / CGMCC 4.1857 / CIP 109030 / JCM 12277 / KCTC 19219 / NBRC 100920 / 33214</strain>
    </source>
</reference>
<dbReference type="AlphaFoldDB" id="A0A1H7HGX8"/>
<gene>
    <name evidence="1" type="ORF">SAMN05414137_102209</name>
</gene>
<dbReference type="STRING" id="235985.SAMN05414137_102209"/>
<sequence length="85" mass="9124">MLIEPQAGHRPDLDGKTWVVGGLRAVHAAPTDPQTPDDPADRTLCGQDTAALEKHSYHPDSPGAHWYPANLTPWVCATCDAALRA</sequence>
<proteinExistence type="predicted"/>
<keyword evidence="2" id="KW-1185">Reference proteome</keyword>
<accession>A0A1H7HGX8</accession>
<organism evidence="1 2">
    <name type="scientific">Streptacidiphilus jiangxiensis</name>
    <dbReference type="NCBI Taxonomy" id="235985"/>
    <lineage>
        <taxon>Bacteria</taxon>
        <taxon>Bacillati</taxon>
        <taxon>Actinomycetota</taxon>
        <taxon>Actinomycetes</taxon>
        <taxon>Kitasatosporales</taxon>
        <taxon>Streptomycetaceae</taxon>
        <taxon>Streptacidiphilus</taxon>
    </lineage>
</organism>